<organism evidence="2 3">
    <name type="scientific">Sediminivirga luteola</name>
    <dbReference type="NCBI Taxonomy" id="1774748"/>
    <lineage>
        <taxon>Bacteria</taxon>
        <taxon>Bacillati</taxon>
        <taxon>Actinomycetota</taxon>
        <taxon>Actinomycetes</taxon>
        <taxon>Micrococcales</taxon>
        <taxon>Brevibacteriaceae</taxon>
        <taxon>Sediminivirga</taxon>
    </lineage>
</organism>
<dbReference type="Proteomes" id="UP000616114">
    <property type="component" value="Unassembled WGS sequence"/>
</dbReference>
<proteinExistence type="predicted"/>
<evidence type="ECO:0000256" key="1">
    <source>
        <dbReference type="SAM" id="Phobius"/>
    </source>
</evidence>
<feature type="transmembrane region" description="Helical" evidence="1">
    <location>
        <begin position="7"/>
        <end position="27"/>
    </location>
</feature>
<reference evidence="2" key="2">
    <citation type="submission" date="2020-09" db="EMBL/GenBank/DDBJ databases">
        <authorList>
            <person name="Sun Q."/>
            <person name="Zhou Y."/>
        </authorList>
    </citation>
    <scope>NUCLEOTIDE SEQUENCE</scope>
    <source>
        <strain evidence="2">CGMCC 1.12785</strain>
    </source>
</reference>
<comment type="caution">
    <text evidence="2">The sequence shown here is derived from an EMBL/GenBank/DDBJ whole genome shotgun (WGS) entry which is preliminary data.</text>
</comment>
<feature type="transmembrane region" description="Helical" evidence="1">
    <location>
        <begin position="42"/>
        <end position="71"/>
    </location>
</feature>
<keyword evidence="1" id="KW-0812">Transmembrane</keyword>
<keyword evidence="3" id="KW-1185">Reference proteome</keyword>
<evidence type="ECO:0000313" key="3">
    <source>
        <dbReference type="Proteomes" id="UP000616114"/>
    </source>
</evidence>
<gene>
    <name evidence="2" type="ORF">GCM10011333_33620</name>
</gene>
<sequence>MKRHGRWLIPLAVTLAAPIIGYSLILADAQDGWAVVAGSRALWLGLGVLALLFLVPLVGAGFVIAGLVHVYRTSPRQLEKQDRKRSALVVAQGGPETDRSAHQRGRMRAAQLRRLLLDGKTPPALQSFTIPVDPGENIRFEIRAQYSRFYGQTVTYSTGGGFAFGHPLFVAAALTAMSLGDRSTRKAAERQAAQQWRETQFSPVVVTDTRLIINAGGRWLSFYYDAVVAIYPEADHFTLVLDFGDRTEPLRLVGPDAPSVGVWVLYRIFGAEAVAGHPSLQSLEAAPAAEARRLQD</sequence>
<accession>A0A8J2U1B0</accession>
<keyword evidence="1" id="KW-1133">Transmembrane helix</keyword>
<dbReference type="EMBL" id="BMFY01000022">
    <property type="protein sequence ID" value="GGA28122.1"/>
    <property type="molecule type" value="Genomic_DNA"/>
</dbReference>
<dbReference type="AlphaFoldDB" id="A0A8J2U1B0"/>
<evidence type="ECO:0000313" key="2">
    <source>
        <dbReference type="EMBL" id="GGA28122.1"/>
    </source>
</evidence>
<reference evidence="2" key="1">
    <citation type="journal article" date="2014" name="Int. J. Syst. Evol. Microbiol.">
        <title>Complete genome sequence of Corynebacterium casei LMG S-19264T (=DSM 44701T), isolated from a smear-ripened cheese.</title>
        <authorList>
            <consortium name="US DOE Joint Genome Institute (JGI-PGF)"/>
            <person name="Walter F."/>
            <person name="Albersmeier A."/>
            <person name="Kalinowski J."/>
            <person name="Ruckert C."/>
        </authorList>
    </citation>
    <scope>NUCLEOTIDE SEQUENCE</scope>
    <source>
        <strain evidence="2">CGMCC 1.12785</strain>
    </source>
</reference>
<name>A0A8J2U1B0_9MICO</name>
<dbReference type="RefSeq" id="WP_188552027.1">
    <property type="nucleotide sequence ID" value="NZ_BMFY01000022.1"/>
</dbReference>
<keyword evidence="1" id="KW-0472">Membrane</keyword>
<protein>
    <submittedName>
        <fullName evidence="2">Uncharacterized protein</fullName>
    </submittedName>
</protein>